<feature type="domain" description="Ribosomal RNA small subunit methyltransferase E PUA-like" evidence="14">
    <location>
        <begin position="24"/>
        <end position="66"/>
    </location>
</feature>
<evidence type="ECO:0000313" key="15">
    <source>
        <dbReference type="EMBL" id="AUZ89109.1"/>
    </source>
</evidence>
<keyword evidence="7 12" id="KW-0489">Methyltransferase</keyword>
<keyword evidence="6 12" id="KW-0698">rRNA processing</keyword>
<dbReference type="InterPro" id="IPR029028">
    <property type="entry name" value="Alpha/beta_knot_MTases"/>
</dbReference>
<feature type="domain" description="Ribosomal RNA small subunit methyltransferase E methyltransferase" evidence="13">
    <location>
        <begin position="80"/>
        <end position="248"/>
    </location>
</feature>
<evidence type="ECO:0000256" key="7">
    <source>
        <dbReference type="ARBA" id="ARBA00022603"/>
    </source>
</evidence>
<dbReference type="GO" id="GO:0070475">
    <property type="term" value="P:rRNA base methylation"/>
    <property type="evidence" value="ECO:0007669"/>
    <property type="project" value="TreeGrafter"/>
</dbReference>
<dbReference type="InterPro" id="IPR015947">
    <property type="entry name" value="PUA-like_sf"/>
</dbReference>
<evidence type="ECO:0000256" key="5">
    <source>
        <dbReference type="ARBA" id="ARBA00022490"/>
    </source>
</evidence>
<dbReference type="Gene3D" id="3.40.1280.10">
    <property type="match status" value="1"/>
</dbReference>
<comment type="function">
    <text evidence="10 12">Specifically methylates the N3 position of the uracil ring of uridine 1498 (m3U1498) in 16S rRNA. Acts on the fully assembled 30S ribosomal subunit.</text>
</comment>
<dbReference type="EMBL" id="CP024915">
    <property type="protein sequence ID" value="AUZ89109.1"/>
    <property type="molecule type" value="Genomic_DNA"/>
</dbReference>
<keyword evidence="9 12" id="KW-0949">S-adenosyl-L-methionine</keyword>
<dbReference type="Proteomes" id="UP000239187">
    <property type="component" value="Chromosome"/>
</dbReference>
<comment type="similarity">
    <text evidence="2 12">Belongs to the RNA methyltransferase RsmE family.</text>
</comment>
<dbReference type="GO" id="GO:0005737">
    <property type="term" value="C:cytoplasm"/>
    <property type="evidence" value="ECO:0007669"/>
    <property type="project" value="UniProtKB-SubCell"/>
</dbReference>
<dbReference type="CDD" id="cd18084">
    <property type="entry name" value="RsmE-like"/>
    <property type="match status" value="1"/>
</dbReference>
<dbReference type="InterPro" id="IPR046887">
    <property type="entry name" value="RsmE_PUA-like"/>
</dbReference>
<evidence type="ECO:0000256" key="10">
    <source>
        <dbReference type="ARBA" id="ARBA00025699"/>
    </source>
</evidence>
<dbReference type="InterPro" id="IPR006700">
    <property type="entry name" value="RsmE"/>
</dbReference>
<evidence type="ECO:0000259" key="13">
    <source>
        <dbReference type="Pfam" id="PF04452"/>
    </source>
</evidence>
<protein>
    <recommendedName>
        <fullName evidence="4 12">Ribosomal RNA small subunit methyltransferase E</fullName>
        <ecNumber evidence="3 12">2.1.1.193</ecNumber>
    </recommendedName>
</protein>
<dbReference type="SUPFAM" id="SSF75217">
    <property type="entry name" value="alpha/beta knot"/>
    <property type="match status" value="1"/>
</dbReference>
<keyword evidence="8 12" id="KW-0808">Transferase</keyword>
<reference evidence="15 16" key="1">
    <citation type="submission" date="2017-11" db="EMBL/GenBank/DDBJ databases">
        <title>Draft genome of Arthrobacter agilis strain UMCV2, a plant growth-promoting rhizobacterium and biocontrol capacity of phytopathogenic fungi.</title>
        <authorList>
            <person name="Martinez-Camara R."/>
            <person name="Santoyo G."/>
            <person name="Moreno-Hagelsieb G."/>
            <person name="Valencia-Cantero E."/>
        </authorList>
    </citation>
    <scope>NUCLEOTIDE SEQUENCE [LARGE SCALE GENOMIC DNA]</scope>
    <source>
        <strain evidence="15 16">UMCV2</strain>
    </source>
</reference>
<name>A0A2L0UIQ0_9MICC</name>
<sequence>MTRPLFFGPGEAVRSAAPGAVFVLGGDEGRHAATVRRLTTGERIDVSDGAGYRLRGLVSAVGAGTVELMVESAGQDPAPRHRLVLVQALAKGGRDEQAVEAATELGVDAVVPWHAERSIVRWRGDKEDKGRQKWTSLVAAASKQSRRSFVPTVHGVLDTPRLVAWASTVDRIVVLHEDAEVSLAEQVSELRISGALDVPTSTAVVVGPEGGISDTELARLRTAGASTARLGPHVLRSSSAGPAALVLLNHLLGRW</sequence>
<dbReference type="SUPFAM" id="SSF88697">
    <property type="entry name" value="PUA domain-like"/>
    <property type="match status" value="1"/>
</dbReference>
<evidence type="ECO:0000313" key="16">
    <source>
        <dbReference type="Proteomes" id="UP000239187"/>
    </source>
</evidence>
<evidence type="ECO:0000256" key="4">
    <source>
        <dbReference type="ARBA" id="ARBA00013673"/>
    </source>
</evidence>
<evidence type="ECO:0000256" key="9">
    <source>
        <dbReference type="ARBA" id="ARBA00022691"/>
    </source>
</evidence>
<dbReference type="NCBIfam" id="NF008693">
    <property type="entry name" value="PRK11713.2-3"/>
    <property type="match status" value="1"/>
</dbReference>
<dbReference type="Pfam" id="PF04452">
    <property type="entry name" value="Methyltrans_RNA"/>
    <property type="match status" value="1"/>
</dbReference>
<evidence type="ECO:0000256" key="12">
    <source>
        <dbReference type="PIRNR" id="PIRNR015601"/>
    </source>
</evidence>
<dbReference type="NCBIfam" id="TIGR00046">
    <property type="entry name" value="RsmE family RNA methyltransferase"/>
    <property type="match status" value="1"/>
</dbReference>
<keyword evidence="5 12" id="KW-0963">Cytoplasm</keyword>
<comment type="subcellular location">
    <subcellularLocation>
        <location evidence="1 12">Cytoplasm</location>
    </subcellularLocation>
</comment>
<dbReference type="Pfam" id="PF20260">
    <property type="entry name" value="PUA_4"/>
    <property type="match status" value="1"/>
</dbReference>
<dbReference type="EC" id="2.1.1.193" evidence="3 12"/>
<organism evidence="15 16">
    <name type="scientific">Arthrobacter agilis</name>
    <dbReference type="NCBI Taxonomy" id="37921"/>
    <lineage>
        <taxon>Bacteria</taxon>
        <taxon>Bacillati</taxon>
        <taxon>Actinomycetota</taxon>
        <taxon>Actinomycetes</taxon>
        <taxon>Micrococcales</taxon>
        <taxon>Micrococcaceae</taxon>
        <taxon>Arthrobacter</taxon>
    </lineage>
</organism>
<dbReference type="PANTHER" id="PTHR30027:SF3">
    <property type="entry name" value="16S RRNA (URACIL(1498)-N(3))-METHYLTRANSFERASE"/>
    <property type="match status" value="1"/>
</dbReference>
<comment type="catalytic activity">
    <reaction evidence="11 12">
        <text>uridine(1498) in 16S rRNA + S-adenosyl-L-methionine = N(3)-methyluridine(1498) in 16S rRNA + S-adenosyl-L-homocysteine + H(+)</text>
        <dbReference type="Rhea" id="RHEA:42920"/>
        <dbReference type="Rhea" id="RHEA-COMP:10283"/>
        <dbReference type="Rhea" id="RHEA-COMP:10284"/>
        <dbReference type="ChEBI" id="CHEBI:15378"/>
        <dbReference type="ChEBI" id="CHEBI:57856"/>
        <dbReference type="ChEBI" id="CHEBI:59789"/>
        <dbReference type="ChEBI" id="CHEBI:65315"/>
        <dbReference type="ChEBI" id="CHEBI:74502"/>
        <dbReference type="EC" id="2.1.1.193"/>
    </reaction>
</comment>
<evidence type="ECO:0000256" key="8">
    <source>
        <dbReference type="ARBA" id="ARBA00022679"/>
    </source>
</evidence>
<dbReference type="Gene3D" id="2.40.240.20">
    <property type="entry name" value="Hypothetical PUA domain-like, domain 1"/>
    <property type="match status" value="1"/>
</dbReference>
<evidence type="ECO:0000256" key="3">
    <source>
        <dbReference type="ARBA" id="ARBA00012328"/>
    </source>
</evidence>
<dbReference type="InterPro" id="IPR029026">
    <property type="entry name" value="tRNA_m1G_MTases_N"/>
</dbReference>
<accession>A0A2L0UIQ0</accession>
<evidence type="ECO:0000256" key="6">
    <source>
        <dbReference type="ARBA" id="ARBA00022552"/>
    </source>
</evidence>
<evidence type="ECO:0000259" key="14">
    <source>
        <dbReference type="Pfam" id="PF20260"/>
    </source>
</evidence>
<dbReference type="AlphaFoldDB" id="A0A2L0UIQ0"/>
<dbReference type="InterPro" id="IPR046886">
    <property type="entry name" value="RsmE_MTase_dom"/>
</dbReference>
<evidence type="ECO:0000256" key="11">
    <source>
        <dbReference type="ARBA" id="ARBA00047944"/>
    </source>
</evidence>
<dbReference type="PIRSF" id="PIRSF015601">
    <property type="entry name" value="MTase_slr0722"/>
    <property type="match status" value="1"/>
</dbReference>
<evidence type="ECO:0000256" key="1">
    <source>
        <dbReference type="ARBA" id="ARBA00004496"/>
    </source>
</evidence>
<dbReference type="GO" id="GO:0070042">
    <property type="term" value="F:rRNA (uridine-N3-)-methyltransferase activity"/>
    <property type="evidence" value="ECO:0007669"/>
    <property type="project" value="TreeGrafter"/>
</dbReference>
<dbReference type="PANTHER" id="PTHR30027">
    <property type="entry name" value="RIBOSOMAL RNA SMALL SUBUNIT METHYLTRANSFERASE E"/>
    <property type="match status" value="1"/>
</dbReference>
<gene>
    <name evidence="15" type="ORF">CVO76_16825</name>
</gene>
<evidence type="ECO:0000256" key="2">
    <source>
        <dbReference type="ARBA" id="ARBA00005528"/>
    </source>
</evidence>
<proteinExistence type="inferred from homology"/>
<dbReference type="RefSeq" id="WP_208740222.1">
    <property type="nucleotide sequence ID" value="NZ_CP024915.1"/>
</dbReference>